<name>X8J774_9AGAM</name>
<feature type="region of interest" description="Disordered" evidence="1">
    <location>
        <begin position="13"/>
        <end position="34"/>
    </location>
</feature>
<gene>
    <name evidence="2" type="ORF">RSOL_230970</name>
</gene>
<dbReference type="AlphaFoldDB" id="X8J774"/>
<protein>
    <submittedName>
        <fullName evidence="2">Uncharacterized protein</fullName>
    </submittedName>
</protein>
<organism evidence="2 3">
    <name type="scientific">Rhizoctonia solani AG-3 Rhs1AP</name>
    <dbReference type="NCBI Taxonomy" id="1086054"/>
    <lineage>
        <taxon>Eukaryota</taxon>
        <taxon>Fungi</taxon>
        <taxon>Dikarya</taxon>
        <taxon>Basidiomycota</taxon>
        <taxon>Agaricomycotina</taxon>
        <taxon>Agaricomycetes</taxon>
        <taxon>Cantharellales</taxon>
        <taxon>Ceratobasidiaceae</taxon>
        <taxon>Rhizoctonia</taxon>
    </lineage>
</organism>
<reference evidence="3" key="1">
    <citation type="journal article" date="2014" name="Genome Announc.">
        <title>Draft genome sequence of the plant-pathogenic soil fungus Rhizoctonia solani anastomosis group 3 strain Rhs1AP.</title>
        <authorList>
            <person name="Cubeta M.A."/>
            <person name="Thomas E."/>
            <person name="Dean R.A."/>
            <person name="Jabaji S."/>
            <person name="Neate S.M."/>
            <person name="Tavantzis S."/>
            <person name="Toda T."/>
            <person name="Vilgalys R."/>
            <person name="Bharathan N."/>
            <person name="Fedorova-Abrams N."/>
            <person name="Pakala S.B."/>
            <person name="Pakala S.M."/>
            <person name="Zafar N."/>
            <person name="Joardar V."/>
            <person name="Losada L."/>
            <person name="Nierman W.C."/>
        </authorList>
    </citation>
    <scope>NUCLEOTIDE SEQUENCE [LARGE SCALE GENOMIC DNA]</scope>
    <source>
        <strain evidence="3">AG-3</strain>
    </source>
</reference>
<evidence type="ECO:0000256" key="1">
    <source>
        <dbReference type="SAM" id="MobiDB-lite"/>
    </source>
</evidence>
<sequence length="51" mass="5837">MLLVVERGGRCRERESGDVKGSVPTSLERLRPDPTEEDIRRTIQEWLISGL</sequence>
<dbReference type="Proteomes" id="UP000030108">
    <property type="component" value="Unassembled WGS sequence"/>
</dbReference>
<accession>X8J774</accession>
<comment type="caution">
    <text evidence="2">The sequence shown here is derived from an EMBL/GenBank/DDBJ whole genome shotgun (WGS) entry which is preliminary data.</text>
</comment>
<evidence type="ECO:0000313" key="2">
    <source>
        <dbReference type="EMBL" id="EUC57787.1"/>
    </source>
</evidence>
<dbReference type="EMBL" id="JATN01000322">
    <property type="protein sequence ID" value="EUC57787.1"/>
    <property type="molecule type" value="Genomic_DNA"/>
</dbReference>
<proteinExistence type="predicted"/>
<evidence type="ECO:0000313" key="3">
    <source>
        <dbReference type="Proteomes" id="UP000030108"/>
    </source>
</evidence>